<evidence type="ECO:0000313" key="18">
    <source>
        <dbReference type="EMBL" id="RAL40601.1"/>
    </source>
</evidence>
<keyword evidence="19" id="KW-1185">Reference proteome</keyword>
<keyword evidence="6" id="KW-0812">Transmembrane</keyword>
<evidence type="ECO:0000256" key="13">
    <source>
        <dbReference type="ARBA" id="ARBA00023136"/>
    </source>
</evidence>
<dbReference type="FunFam" id="3.80.10.10:FF:000413">
    <property type="entry name" value="Inactive leucine-rich repeat receptor-like protein kinase"/>
    <property type="match status" value="1"/>
</dbReference>
<evidence type="ECO:0000256" key="9">
    <source>
        <dbReference type="ARBA" id="ARBA00022741"/>
    </source>
</evidence>
<feature type="binding site" evidence="16">
    <location>
        <position position="692"/>
    </location>
    <ligand>
        <name>ATP</name>
        <dbReference type="ChEBI" id="CHEBI:30616"/>
    </ligand>
</feature>
<gene>
    <name evidence="18" type="ORF">DM860_006671</name>
</gene>
<sequence>MAAPLIFRRSCSVIFPSVMFFTVLCSLSAAGELHTLLTIKAALQNPNTKIFDSWKAGVPACNFTGITCGPNGSVKEIELSGQGISGSLPFDSICSLKSLEKLSLGFNSLSGNVSDGLNRCVSLTYLNLGNNFFSGAVPGISSLNELTHLYLNNSGFTGMFPWDSLKNMTKLEVLCLGDNPFDRSKLPEFVVQFPRMKWLYLSNCSLEGKIPDGIGNLTALINLELSMNYISGEIPAGITKLRRLWQLELYNNEITGKLPVGLGNLSNLEYFDASANFLYGGLSEIGHLNGLISLQLFENEFTGEIPPDLGEFQNLVNLSLYTNKLSGPLPPKLGSLSEFYLIDASENFLTGPIPPEMCKQGKMKMILLLQNNLTGEIPQTYTNCTSLKRFRVSKNLLSGVIPAGIWGLPELYILDVANNIFEGSITGDIKNAKTLAQLYASNNRLSGELPSEISGATSLVTIELGHNQLSGEIPATIGKLKSLDTIHLQENKFSGAIPESLGECVSLSDINMASNSLSGPIPSSLQYLSTLTTLDLSGNQLSGEIPASLSQLKLNLLDLSNNTLSGPIPDSLSIDAYNGSFAGNSRLCSRNIKSFRKCSPESQNSRFIHPLLISLFALSSTVLLSLACFFYLEKSRERSLKDESWDLVSFRPLTFSKKEILDAIKQENIIGEGGSGSVYRVILPNGTELAAKHIWNSGNHHQGPSLSPGSRRRTVSKQFEAEVQTLSSIRHMNVVKLYCSMIGEDSNLLVYEYMPNGSLWDILHTTRKMKTAVDWEMRYEIAVGAAKGLEYLHHGLGRPIVHRDVKSSNILLDEDFRPRIADFGLAKMIQCGGDAGCIESSHVIAGTHGYIAPEYGYTQNVKEKSDVYSFGVVLMELVSGKKPIEAEYGENNDIVSWVSANLKSKETIMSLVDSEIPEHHKEDAIKVLRIAILCTNALPNSRPTMKRVVQLLKDAEPSKLVGEKWLVNFQWTILPPRRFGLI</sequence>
<dbReference type="PROSITE" id="PS00107">
    <property type="entry name" value="PROTEIN_KINASE_ATP"/>
    <property type="match status" value="1"/>
</dbReference>
<dbReference type="Proteomes" id="UP000249390">
    <property type="component" value="Unassembled WGS sequence"/>
</dbReference>
<dbReference type="EMBL" id="NQVE01000194">
    <property type="protein sequence ID" value="RAL40601.1"/>
    <property type="molecule type" value="Genomic_DNA"/>
</dbReference>
<dbReference type="SMART" id="SM00220">
    <property type="entry name" value="S_TKc"/>
    <property type="match status" value="1"/>
</dbReference>
<dbReference type="PROSITE" id="PS51450">
    <property type="entry name" value="LRR"/>
    <property type="match status" value="1"/>
</dbReference>
<dbReference type="GO" id="GO:0006952">
    <property type="term" value="P:defense response"/>
    <property type="evidence" value="ECO:0007669"/>
    <property type="project" value="UniProtKB-ARBA"/>
</dbReference>
<dbReference type="InterPro" id="IPR000719">
    <property type="entry name" value="Prot_kinase_dom"/>
</dbReference>
<dbReference type="FunFam" id="3.80.10.10:FF:001191">
    <property type="entry name" value="Receptor protein-tyrosine kinase CEPR2"/>
    <property type="match status" value="1"/>
</dbReference>
<comment type="subcellular location">
    <subcellularLocation>
        <location evidence="1">Membrane</location>
        <topology evidence="1">Single-pass membrane protein</topology>
    </subcellularLocation>
</comment>
<dbReference type="Pfam" id="PF00069">
    <property type="entry name" value="Pkinase"/>
    <property type="match status" value="1"/>
</dbReference>
<dbReference type="GO" id="GO:0009791">
    <property type="term" value="P:post-embryonic development"/>
    <property type="evidence" value="ECO:0007669"/>
    <property type="project" value="UniProtKB-ARBA"/>
</dbReference>
<evidence type="ECO:0000256" key="6">
    <source>
        <dbReference type="ARBA" id="ARBA00022692"/>
    </source>
</evidence>
<dbReference type="InterPro" id="IPR032675">
    <property type="entry name" value="LRR_dom_sf"/>
</dbReference>
<dbReference type="PANTHER" id="PTHR48056:SF41">
    <property type="entry name" value="RECEPTOR-LIKE PROTEIN KINASE HAIKU2"/>
    <property type="match status" value="1"/>
</dbReference>
<dbReference type="InterPro" id="IPR013210">
    <property type="entry name" value="LRR_N_plant-typ"/>
</dbReference>
<evidence type="ECO:0000259" key="17">
    <source>
        <dbReference type="PROSITE" id="PS50011"/>
    </source>
</evidence>
<keyword evidence="9 16" id="KW-0547">Nucleotide-binding</keyword>
<dbReference type="InterPro" id="IPR011009">
    <property type="entry name" value="Kinase-like_dom_sf"/>
</dbReference>
<evidence type="ECO:0000256" key="5">
    <source>
        <dbReference type="ARBA" id="ARBA00022679"/>
    </source>
</evidence>
<evidence type="ECO:0000256" key="1">
    <source>
        <dbReference type="ARBA" id="ARBA00004167"/>
    </source>
</evidence>
<dbReference type="GO" id="GO:0004674">
    <property type="term" value="F:protein serine/threonine kinase activity"/>
    <property type="evidence" value="ECO:0007669"/>
    <property type="project" value="UniProtKB-KW"/>
</dbReference>
<dbReference type="GO" id="GO:0016020">
    <property type="term" value="C:membrane"/>
    <property type="evidence" value="ECO:0007669"/>
    <property type="project" value="UniProtKB-SubCell"/>
</dbReference>
<dbReference type="InterPro" id="IPR001611">
    <property type="entry name" value="Leu-rich_rpt"/>
</dbReference>
<evidence type="ECO:0000256" key="2">
    <source>
        <dbReference type="ARBA" id="ARBA00008684"/>
    </source>
</evidence>
<evidence type="ECO:0000256" key="4">
    <source>
        <dbReference type="ARBA" id="ARBA00022614"/>
    </source>
</evidence>
<accession>A0A328D8F2</accession>
<keyword evidence="13" id="KW-0472">Membrane</keyword>
<dbReference type="InterPro" id="IPR003591">
    <property type="entry name" value="Leu-rich_rpt_typical-subtyp"/>
</dbReference>
<proteinExistence type="inferred from homology"/>
<organism evidence="18 19">
    <name type="scientific">Cuscuta australis</name>
    <dbReference type="NCBI Taxonomy" id="267555"/>
    <lineage>
        <taxon>Eukaryota</taxon>
        <taxon>Viridiplantae</taxon>
        <taxon>Streptophyta</taxon>
        <taxon>Embryophyta</taxon>
        <taxon>Tracheophyta</taxon>
        <taxon>Spermatophyta</taxon>
        <taxon>Magnoliopsida</taxon>
        <taxon>eudicotyledons</taxon>
        <taxon>Gunneridae</taxon>
        <taxon>Pentapetalae</taxon>
        <taxon>asterids</taxon>
        <taxon>lamiids</taxon>
        <taxon>Solanales</taxon>
        <taxon>Convolvulaceae</taxon>
        <taxon>Cuscuteae</taxon>
        <taxon>Cuscuta</taxon>
        <taxon>Cuscuta subgen. Grammica</taxon>
        <taxon>Cuscuta sect. Cleistogrammica</taxon>
    </lineage>
</organism>
<evidence type="ECO:0000256" key="8">
    <source>
        <dbReference type="ARBA" id="ARBA00022737"/>
    </source>
</evidence>
<comment type="similarity">
    <text evidence="2">Belongs to the protein kinase superfamily. Ser/Thr protein kinase family.</text>
</comment>
<dbReference type="GO" id="GO:0033612">
    <property type="term" value="F:receptor serine/threonine kinase binding"/>
    <property type="evidence" value="ECO:0007669"/>
    <property type="project" value="TreeGrafter"/>
</dbReference>
<evidence type="ECO:0000256" key="3">
    <source>
        <dbReference type="ARBA" id="ARBA00022527"/>
    </source>
</evidence>
<keyword evidence="5" id="KW-0808">Transferase</keyword>
<dbReference type="Gene3D" id="1.10.510.10">
    <property type="entry name" value="Transferase(Phosphotransferase) domain 1"/>
    <property type="match status" value="1"/>
</dbReference>
<keyword evidence="14" id="KW-0675">Receptor</keyword>
<dbReference type="FunFam" id="3.80.10.10:FF:001021">
    <property type="entry name" value="Leucine-rich receptor-like protein kinase family protein"/>
    <property type="match status" value="1"/>
</dbReference>
<dbReference type="SUPFAM" id="SSF56112">
    <property type="entry name" value="Protein kinase-like (PK-like)"/>
    <property type="match status" value="1"/>
</dbReference>
<dbReference type="SMART" id="SM00369">
    <property type="entry name" value="LRR_TYP"/>
    <property type="match status" value="5"/>
</dbReference>
<dbReference type="InterPro" id="IPR008271">
    <property type="entry name" value="Ser/Thr_kinase_AS"/>
</dbReference>
<keyword evidence="7" id="KW-0732">Signal</keyword>
<dbReference type="InterPro" id="IPR050647">
    <property type="entry name" value="Plant_LRR-RLKs"/>
</dbReference>
<dbReference type="InterPro" id="IPR055414">
    <property type="entry name" value="LRR_R13L4/SHOC2-like"/>
</dbReference>
<dbReference type="Pfam" id="PF23598">
    <property type="entry name" value="LRR_14"/>
    <property type="match status" value="1"/>
</dbReference>
<evidence type="ECO:0000256" key="11">
    <source>
        <dbReference type="ARBA" id="ARBA00022840"/>
    </source>
</evidence>
<keyword evidence="10" id="KW-0418">Kinase</keyword>
<evidence type="ECO:0000256" key="10">
    <source>
        <dbReference type="ARBA" id="ARBA00022777"/>
    </source>
</evidence>
<evidence type="ECO:0000313" key="19">
    <source>
        <dbReference type="Proteomes" id="UP000249390"/>
    </source>
</evidence>
<evidence type="ECO:0000256" key="15">
    <source>
        <dbReference type="ARBA" id="ARBA00023180"/>
    </source>
</evidence>
<name>A0A328D8F2_9ASTE</name>
<dbReference type="FunFam" id="1.10.510.10:FF:000276">
    <property type="entry name" value="LRR receptor-like serine/threonine-protein kinase RCH1"/>
    <property type="match status" value="1"/>
</dbReference>
<dbReference type="PROSITE" id="PS00108">
    <property type="entry name" value="PROTEIN_KINASE_ST"/>
    <property type="match status" value="1"/>
</dbReference>
<evidence type="ECO:0000256" key="12">
    <source>
        <dbReference type="ARBA" id="ARBA00022989"/>
    </source>
</evidence>
<dbReference type="Pfam" id="PF08263">
    <property type="entry name" value="LRRNT_2"/>
    <property type="match status" value="1"/>
</dbReference>
<dbReference type="PANTHER" id="PTHR48056">
    <property type="entry name" value="LRR RECEPTOR-LIKE SERINE/THREONINE-PROTEIN KINASE-RELATED"/>
    <property type="match status" value="1"/>
</dbReference>
<keyword evidence="3" id="KW-0723">Serine/threonine-protein kinase</keyword>
<evidence type="ECO:0000256" key="7">
    <source>
        <dbReference type="ARBA" id="ARBA00022729"/>
    </source>
</evidence>
<dbReference type="Gene3D" id="3.30.200.20">
    <property type="entry name" value="Phosphorylase Kinase, domain 1"/>
    <property type="match status" value="1"/>
</dbReference>
<keyword evidence="11 16" id="KW-0067">ATP-binding</keyword>
<dbReference type="SUPFAM" id="SSF52058">
    <property type="entry name" value="L domain-like"/>
    <property type="match status" value="1"/>
</dbReference>
<dbReference type="SUPFAM" id="SSF52047">
    <property type="entry name" value="RNI-like"/>
    <property type="match status" value="1"/>
</dbReference>
<dbReference type="GO" id="GO:0001653">
    <property type="term" value="F:peptide receptor activity"/>
    <property type="evidence" value="ECO:0007669"/>
    <property type="project" value="UniProtKB-ARBA"/>
</dbReference>
<dbReference type="FunFam" id="3.80.10.10:FF:000234">
    <property type="entry name" value="Probable inactive receptor kinase RLK902"/>
    <property type="match status" value="1"/>
</dbReference>
<comment type="caution">
    <text evidence="18">The sequence shown here is derived from an EMBL/GenBank/DDBJ whole genome shotgun (WGS) entry which is preliminary data.</text>
</comment>
<dbReference type="Gene3D" id="3.80.10.10">
    <property type="entry name" value="Ribonuclease Inhibitor"/>
    <property type="match status" value="5"/>
</dbReference>
<dbReference type="Pfam" id="PF00560">
    <property type="entry name" value="LRR_1"/>
    <property type="match status" value="4"/>
</dbReference>
<keyword evidence="15" id="KW-0325">Glycoprotein</keyword>
<evidence type="ECO:0000256" key="14">
    <source>
        <dbReference type="ARBA" id="ARBA00023170"/>
    </source>
</evidence>
<dbReference type="GO" id="GO:0005524">
    <property type="term" value="F:ATP binding"/>
    <property type="evidence" value="ECO:0007669"/>
    <property type="project" value="UniProtKB-UniRule"/>
</dbReference>
<dbReference type="InterPro" id="IPR017441">
    <property type="entry name" value="Protein_kinase_ATP_BS"/>
</dbReference>
<evidence type="ECO:0000256" key="16">
    <source>
        <dbReference type="PROSITE-ProRule" id="PRU10141"/>
    </source>
</evidence>
<keyword evidence="8" id="KW-0677">Repeat</keyword>
<dbReference type="PROSITE" id="PS50011">
    <property type="entry name" value="PROTEIN_KINASE_DOM"/>
    <property type="match status" value="1"/>
</dbReference>
<reference evidence="18 19" key="1">
    <citation type="submission" date="2018-06" db="EMBL/GenBank/DDBJ databases">
        <title>The Genome of Cuscuta australis (Dodder) Provides Insight into the Evolution of Plant Parasitism.</title>
        <authorList>
            <person name="Liu H."/>
        </authorList>
    </citation>
    <scope>NUCLEOTIDE SEQUENCE [LARGE SCALE GENOMIC DNA]</scope>
    <source>
        <strain evidence="19">cv. Yunnan</strain>
        <tissue evidence="18">Vines</tissue>
    </source>
</reference>
<protein>
    <recommendedName>
        <fullName evidence="17">Protein kinase domain-containing protein</fullName>
    </recommendedName>
</protein>
<keyword evidence="4" id="KW-0433">Leucine-rich repeat</keyword>
<dbReference type="GO" id="GO:0051707">
    <property type="term" value="P:response to other organism"/>
    <property type="evidence" value="ECO:0007669"/>
    <property type="project" value="UniProtKB-ARBA"/>
</dbReference>
<dbReference type="AlphaFoldDB" id="A0A328D8F2"/>
<keyword evidence="12" id="KW-1133">Transmembrane helix</keyword>
<dbReference type="FunFam" id="3.80.10.10:FF:000453">
    <property type="entry name" value="Leucine-rich receptor-like protein kinase family protein"/>
    <property type="match status" value="1"/>
</dbReference>
<feature type="domain" description="Protein kinase" evidence="17">
    <location>
        <begin position="664"/>
        <end position="966"/>
    </location>
</feature>